<proteinExistence type="predicted"/>
<protein>
    <submittedName>
        <fullName evidence="1">Uncharacterized protein</fullName>
    </submittedName>
</protein>
<accession>A0ABT8AJB6</accession>
<sequence length="101" mass="10431">MIDTSSPPPGWAEAVARAGTELGLGTAYAVMDPATWDRVRRRAGEILAGQGQALPAGWERALDRVSGRADPDGGAGDALARDEADAVLAEKGEVFAPEDDA</sequence>
<evidence type="ECO:0000313" key="1">
    <source>
        <dbReference type="EMBL" id="MDN3569901.1"/>
    </source>
</evidence>
<dbReference type="Proteomes" id="UP001244297">
    <property type="component" value="Unassembled WGS sequence"/>
</dbReference>
<comment type="caution">
    <text evidence="1">The sequence shown here is derived from an EMBL/GenBank/DDBJ whole genome shotgun (WGS) entry which is preliminary data.</text>
</comment>
<evidence type="ECO:0000313" key="2">
    <source>
        <dbReference type="Proteomes" id="UP001244297"/>
    </source>
</evidence>
<reference evidence="2" key="1">
    <citation type="journal article" date="2019" name="Int. J. Syst. Evol. Microbiol.">
        <title>The Global Catalogue of Microorganisms (GCM) 10K type strain sequencing project: providing services to taxonomists for standard genome sequencing and annotation.</title>
        <authorList>
            <consortium name="The Broad Institute Genomics Platform"/>
            <consortium name="The Broad Institute Genome Sequencing Center for Infectious Disease"/>
            <person name="Wu L."/>
            <person name="Ma J."/>
        </authorList>
    </citation>
    <scope>NUCLEOTIDE SEQUENCE [LARGE SCALE GENOMIC DNA]</scope>
    <source>
        <strain evidence="2">CECT 7806</strain>
    </source>
</reference>
<dbReference type="RefSeq" id="WP_238292607.1">
    <property type="nucleotide sequence ID" value="NZ_BPQS01000057.1"/>
</dbReference>
<name>A0ABT8AJB6_9HYPH</name>
<dbReference type="EMBL" id="JAUFPT010000010">
    <property type="protein sequence ID" value="MDN3569901.1"/>
    <property type="molecule type" value="Genomic_DNA"/>
</dbReference>
<organism evidence="1 2">
    <name type="scientific">Methylobacterium longum</name>
    <dbReference type="NCBI Taxonomy" id="767694"/>
    <lineage>
        <taxon>Bacteria</taxon>
        <taxon>Pseudomonadati</taxon>
        <taxon>Pseudomonadota</taxon>
        <taxon>Alphaproteobacteria</taxon>
        <taxon>Hyphomicrobiales</taxon>
        <taxon>Methylobacteriaceae</taxon>
        <taxon>Methylobacterium</taxon>
    </lineage>
</organism>
<keyword evidence="2" id="KW-1185">Reference proteome</keyword>
<gene>
    <name evidence="1" type="ORF">QWZ18_04570</name>
</gene>